<evidence type="ECO:0000256" key="3">
    <source>
        <dbReference type="ARBA" id="ARBA00022676"/>
    </source>
</evidence>
<feature type="region of interest" description="Disordered" evidence="8">
    <location>
        <begin position="742"/>
        <end position="786"/>
    </location>
</feature>
<dbReference type="EMBL" id="JBHUME010000011">
    <property type="protein sequence ID" value="MFD2614356.1"/>
    <property type="molecule type" value="Genomic_DNA"/>
</dbReference>
<feature type="transmembrane region" description="Helical" evidence="9">
    <location>
        <begin position="465"/>
        <end position="482"/>
    </location>
</feature>
<evidence type="ECO:0000256" key="5">
    <source>
        <dbReference type="ARBA" id="ARBA00022692"/>
    </source>
</evidence>
<feature type="domain" description="Glycosyltransferase RgtA/B/C/D-like" evidence="10">
    <location>
        <begin position="66"/>
        <end position="224"/>
    </location>
</feature>
<organism evidence="12 13">
    <name type="scientific">Paenibacillus gansuensis</name>
    <dbReference type="NCBI Taxonomy" id="306542"/>
    <lineage>
        <taxon>Bacteria</taxon>
        <taxon>Bacillati</taxon>
        <taxon>Bacillota</taxon>
        <taxon>Bacilli</taxon>
        <taxon>Bacillales</taxon>
        <taxon>Paenibacillaceae</taxon>
        <taxon>Paenibacillus</taxon>
    </lineage>
</organism>
<feature type="transmembrane region" description="Helical" evidence="9">
    <location>
        <begin position="518"/>
        <end position="539"/>
    </location>
</feature>
<feature type="transmembrane region" description="Helical" evidence="9">
    <location>
        <begin position="12"/>
        <end position="29"/>
    </location>
</feature>
<feature type="compositionally biased region" description="Polar residues" evidence="8">
    <location>
        <begin position="751"/>
        <end position="779"/>
    </location>
</feature>
<dbReference type="RefSeq" id="WP_377605300.1">
    <property type="nucleotide sequence ID" value="NZ_JBHUME010000011.1"/>
</dbReference>
<evidence type="ECO:0000256" key="9">
    <source>
        <dbReference type="SAM" id="Phobius"/>
    </source>
</evidence>
<dbReference type="InterPro" id="IPR038731">
    <property type="entry name" value="RgtA/B/C-like"/>
</dbReference>
<feature type="compositionally biased region" description="Gly residues" evidence="8">
    <location>
        <begin position="336"/>
        <end position="358"/>
    </location>
</feature>
<accession>A0ABW5PHQ8</accession>
<dbReference type="Pfam" id="PF24878">
    <property type="entry name" value="YkcB_C"/>
    <property type="match status" value="1"/>
</dbReference>
<feature type="transmembrane region" description="Helical" evidence="9">
    <location>
        <begin position="378"/>
        <end position="396"/>
    </location>
</feature>
<evidence type="ECO:0000256" key="2">
    <source>
        <dbReference type="ARBA" id="ARBA00022475"/>
    </source>
</evidence>
<comment type="subcellular location">
    <subcellularLocation>
        <location evidence="1">Cell membrane</location>
        <topology evidence="1">Multi-pass membrane protein</topology>
    </subcellularLocation>
</comment>
<evidence type="ECO:0000259" key="10">
    <source>
        <dbReference type="Pfam" id="PF13231"/>
    </source>
</evidence>
<evidence type="ECO:0000313" key="13">
    <source>
        <dbReference type="Proteomes" id="UP001597541"/>
    </source>
</evidence>
<dbReference type="GO" id="GO:0016757">
    <property type="term" value="F:glycosyltransferase activity"/>
    <property type="evidence" value="ECO:0007669"/>
    <property type="project" value="UniProtKB-KW"/>
</dbReference>
<evidence type="ECO:0000256" key="8">
    <source>
        <dbReference type="SAM" id="MobiDB-lite"/>
    </source>
</evidence>
<evidence type="ECO:0000313" key="12">
    <source>
        <dbReference type="EMBL" id="MFD2614356.1"/>
    </source>
</evidence>
<feature type="compositionally biased region" description="Gly residues" evidence="8">
    <location>
        <begin position="301"/>
        <end position="322"/>
    </location>
</feature>
<keyword evidence="5 9" id="KW-0812">Transmembrane</keyword>
<protein>
    <submittedName>
        <fullName evidence="12">ArnT family glycosyltransferase</fullName>
        <ecNumber evidence="12">2.4.-.-</ecNumber>
    </submittedName>
</protein>
<proteinExistence type="predicted"/>
<keyword evidence="2" id="KW-1003">Cell membrane</keyword>
<evidence type="ECO:0000259" key="11">
    <source>
        <dbReference type="Pfam" id="PF24878"/>
    </source>
</evidence>
<feature type="transmembrane region" description="Helical" evidence="9">
    <location>
        <begin position="139"/>
        <end position="155"/>
    </location>
</feature>
<dbReference type="EC" id="2.4.-.-" evidence="12"/>
<reference evidence="13" key="1">
    <citation type="journal article" date="2019" name="Int. J. Syst. Evol. Microbiol.">
        <title>The Global Catalogue of Microorganisms (GCM) 10K type strain sequencing project: providing services to taxonomists for standard genome sequencing and annotation.</title>
        <authorList>
            <consortium name="The Broad Institute Genomics Platform"/>
            <consortium name="The Broad Institute Genome Sequencing Center for Infectious Disease"/>
            <person name="Wu L."/>
            <person name="Ma J."/>
        </authorList>
    </citation>
    <scope>NUCLEOTIDE SEQUENCE [LARGE SCALE GENOMIC DNA]</scope>
    <source>
        <strain evidence="13">KCTC 3950</strain>
    </source>
</reference>
<feature type="transmembrane region" description="Helical" evidence="9">
    <location>
        <begin position="210"/>
        <end position="227"/>
    </location>
</feature>
<feature type="domain" description="Putative mannosyltransferase YkcA/B-like C-terminal" evidence="11">
    <location>
        <begin position="653"/>
        <end position="738"/>
    </location>
</feature>
<evidence type="ECO:0000256" key="4">
    <source>
        <dbReference type="ARBA" id="ARBA00022679"/>
    </source>
</evidence>
<keyword evidence="13" id="KW-1185">Reference proteome</keyword>
<sequence>MATKWRSRVDVWLVLTALLAAFLNGYNIWNDAYANSYYTTAVASMLENFHNFFYGSLDSAGSVTVDKPPLTFWIQTISAWLFGLHGWSVILPQALAGVGSVLLLYILVKPTFGVMAARLSALAMACTPIAAAVSRTNNIDSMLVFALLVGTWLLFKGIRNQSVWSVLGAFAMIGVAFNMKMLQAYMVAPAFYLFYLAAAKGNWQRKIGMLAASTVLMLGISVSWAVVVDSIPADQRPYIGSSETNSVMELAFGYNGISRLTGEKGTNGGFVQMPLGGGAQGNITAPGAVSGGTSGKATGQGAPGQGVQGQGSPGQAAPGGGNVMAPSGTAPTSGPLFGGAPGAGEGFPGGKGGPAGGMFGTGEKGPLRLFQSALSGQASWLIPFAVLASVALLAGLRRRNMTQKHLETAFWLGWLLPTGAFFSVAGFFHHYYLIMLAPPLAALFGAGFTQLYADYRDADGGWKSWLLPSAVLLTAGFQWYIIHPFDDAIGAGWSIGIALAGVLLTAALAAYKFRQLPYVQGAAITAALALLIGPLYWAATPIAYGGSSMLPQAGPTGDGAPIGGNFMRQAGALPAMGGAQMPLPPSGGELPVLQGGTQLPLPSGGQAPVLPGGGQLPANPADMTPEQLKQLQNMFQHGGGMPGMNAPKADPKLVSYLKEHNTGEKYLFASSNYNTAAPYMIDERASVVILSGFSGRDPVYNAEKLEKLVASGKVKYFLISEGGMPGGGSEVNDWIKAHGKAVPESEWKTQDAASSEKANTTSANQKTAANQETPANSALPSPMGTFGSETLYEVTLN</sequence>
<keyword evidence="4 12" id="KW-0808">Transferase</keyword>
<feature type="transmembrane region" description="Helical" evidence="9">
    <location>
        <begin position="488"/>
        <end position="511"/>
    </location>
</feature>
<dbReference type="InterPro" id="IPR050297">
    <property type="entry name" value="LipidA_mod_glycosyltrf_83"/>
</dbReference>
<name>A0ABW5PHQ8_9BACL</name>
<keyword evidence="3 12" id="KW-0328">Glycosyltransferase</keyword>
<evidence type="ECO:0000256" key="1">
    <source>
        <dbReference type="ARBA" id="ARBA00004651"/>
    </source>
</evidence>
<comment type="caution">
    <text evidence="12">The sequence shown here is derived from an EMBL/GenBank/DDBJ whole genome shotgun (WGS) entry which is preliminary data.</text>
</comment>
<keyword evidence="7 9" id="KW-0472">Membrane</keyword>
<evidence type="ECO:0000256" key="7">
    <source>
        <dbReference type="ARBA" id="ARBA00023136"/>
    </source>
</evidence>
<dbReference type="PANTHER" id="PTHR33908:SF3">
    <property type="entry name" value="UNDECAPRENYL PHOSPHATE-ALPHA-4-AMINO-4-DEOXY-L-ARABINOSE ARABINOSYL TRANSFERASE"/>
    <property type="match status" value="1"/>
</dbReference>
<gene>
    <name evidence="12" type="ORF">ACFSUF_18250</name>
</gene>
<feature type="region of interest" description="Disordered" evidence="8">
    <location>
        <begin position="284"/>
        <end position="358"/>
    </location>
</feature>
<evidence type="ECO:0000256" key="6">
    <source>
        <dbReference type="ARBA" id="ARBA00022989"/>
    </source>
</evidence>
<feature type="transmembrane region" description="Helical" evidence="9">
    <location>
        <begin position="434"/>
        <end position="453"/>
    </location>
</feature>
<feature type="transmembrane region" description="Helical" evidence="9">
    <location>
        <begin position="408"/>
        <end position="428"/>
    </location>
</feature>
<keyword evidence="6 9" id="KW-1133">Transmembrane helix</keyword>
<feature type="transmembrane region" description="Helical" evidence="9">
    <location>
        <begin position="90"/>
        <end position="108"/>
    </location>
</feature>
<dbReference type="PANTHER" id="PTHR33908">
    <property type="entry name" value="MANNOSYLTRANSFERASE YKCB-RELATED"/>
    <property type="match status" value="1"/>
</dbReference>
<dbReference type="Pfam" id="PF13231">
    <property type="entry name" value="PMT_2"/>
    <property type="match status" value="1"/>
</dbReference>
<dbReference type="InterPro" id="IPR056785">
    <property type="entry name" value="YkcA/B-like_C"/>
</dbReference>
<dbReference type="Proteomes" id="UP001597541">
    <property type="component" value="Unassembled WGS sequence"/>
</dbReference>